<feature type="repeat" description="WD" evidence="4">
    <location>
        <begin position="497"/>
        <end position="534"/>
    </location>
</feature>
<dbReference type="SMART" id="SM00320">
    <property type="entry name" value="WD40"/>
    <property type="match status" value="5"/>
</dbReference>
<feature type="compositionally biased region" description="Basic residues" evidence="5">
    <location>
        <begin position="288"/>
        <end position="303"/>
    </location>
</feature>
<keyword evidence="1" id="KW-0597">Phosphoprotein</keyword>
<keyword evidence="7" id="KW-1185">Reference proteome</keyword>
<dbReference type="InterPro" id="IPR001680">
    <property type="entry name" value="WD40_rpt"/>
</dbReference>
<dbReference type="Proteomes" id="UP001498771">
    <property type="component" value="Unassembled WGS sequence"/>
</dbReference>
<dbReference type="InterPro" id="IPR020472">
    <property type="entry name" value="WD40_PAC1"/>
</dbReference>
<evidence type="ECO:0000313" key="7">
    <source>
        <dbReference type="Proteomes" id="UP001498771"/>
    </source>
</evidence>
<evidence type="ECO:0000256" key="2">
    <source>
        <dbReference type="ARBA" id="ARBA00022574"/>
    </source>
</evidence>
<dbReference type="InterPro" id="IPR019775">
    <property type="entry name" value="WD40_repeat_CS"/>
</dbReference>
<keyword evidence="3" id="KW-0677">Repeat</keyword>
<protein>
    <submittedName>
        <fullName evidence="6">WD40-repeat-containing domain protein</fullName>
    </submittedName>
</protein>
<evidence type="ECO:0000256" key="4">
    <source>
        <dbReference type="PROSITE-ProRule" id="PRU00221"/>
    </source>
</evidence>
<dbReference type="PANTHER" id="PTHR14091:SF0">
    <property type="entry name" value="PERIODIC TRYPTOPHAN PROTEIN 1 HOMOLOG"/>
    <property type="match status" value="1"/>
</dbReference>
<sequence>MISYTTWVPRGFAAEFPNQYQLDEEEIDRISKLAQLRLDDALEDYEGALADGATNGDSEDDELEGMKVDGEEVEEEEEDVEVEVDEEADEEIKNEIAADAVKQDVEITDDLREYDLENYDAEPEADASLSMFSNIKSLAYYKSNDEDPYIVLPKKDGAVVDDIEEEEREELQILDSDNLLLVAKTEDNLSHMEVYVYDQSEANLYVHHDILLPSFPLCVEWLNVRVGRTRTEENQQGSFAAIGTFEPNIEIWNLDVIDEMYPDAILGNLEADNQAAAASDDEDEKPKKKDKKHKKKKAKKPKKPVANDKYHVDAILALSANKQHRNILASGSADKTIKLWDLNTLTCARSYSFHDDKVCSLSWHPTEGPVLLTGSYDRTVIASDMRVPDEFRRWGVDADVSGVRWDPHDSSRFYVATESGRVHCFDARTAPAVASPHKAKPLWTLQAHDSEVTAFDVNANVSGLFVTGSTDHQVKVWNVSETGPSLFSSRDMGVGKVFSVSWLPDKPAARTVAVGGSNGVVQVWDTKTNDAVRVAAEDFEDEDEDDEE</sequence>
<dbReference type="RefSeq" id="XP_064771162.1">
    <property type="nucleotide sequence ID" value="XM_064911762.1"/>
</dbReference>
<dbReference type="EMBL" id="JBBJBU010000001">
    <property type="protein sequence ID" value="KAK7208129.1"/>
    <property type="molecule type" value="Genomic_DNA"/>
</dbReference>
<evidence type="ECO:0000256" key="1">
    <source>
        <dbReference type="ARBA" id="ARBA00022553"/>
    </source>
</evidence>
<evidence type="ECO:0000313" key="6">
    <source>
        <dbReference type="EMBL" id="KAK7208129.1"/>
    </source>
</evidence>
<keyword evidence="2 4" id="KW-0853">WD repeat</keyword>
<proteinExistence type="predicted"/>
<organism evidence="6 7">
    <name type="scientific">Myxozyma melibiosi</name>
    <dbReference type="NCBI Taxonomy" id="54550"/>
    <lineage>
        <taxon>Eukaryota</taxon>
        <taxon>Fungi</taxon>
        <taxon>Dikarya</taxon>
        <taxon>Ascomycota</taxon>
        <taxon>Saccharomycotina</taxon>
        <taxon>Lipomycetes</taxon>
        <taxon>Lipomycetales</taxon>
        <taxon>Lipomycetaceae</taxon>
        <taxon>Myxozyma</taxon>
    </lineage>
</organism>
<feature type="repeat" description="WD" evidence="4">
    <location>
        <begin position="445"/>
        <end position="480"/>
    </location>
</feature>
<dbReference type="Pfam" id="PF00400">
    <property type="entry name" value="WD40"/>
    <property type="match status" value="3"/>
</dbReference>
<comment type="caution">
    <text evidence="6">The sequence shown here is derived from an EMBL/GenBank/DDBJ whole genome shotgun (WGS) entry which is preliminary data.</text>
</comment>
<dbReference type="PROSITE" id="PS50294">
    <property type="entry name" value="WD_REPEATS_REGION"/>
    <property type="match status" value="2"/>
</dbReference>
<dbReference type="PROSITE" id="PS50082">
    <property type="entry name" value="WD_REPEATS_2"/>
    <property type="match status" value="3"/>
</dbReference>
<feature type="repeat" description="WD" evidence="4">
    <location>
        <begin position="308"/>
        <end position="350"/>
    </location>
</feature>
<dbReference type="GeneID" id="90037274"/>
<gene>
    <name evidence="6" type="ORF">BZA70DRAFT_272981</name>
</gene>
<name>A0ABR1FE40_9ASCO</name>
<evidence type="ECO:0000256" key="3">
    <source>
        <dbReference type="ARBA" id="ARBA00022737"/>
    </source>
</evidence>
<dbReference type="InterPro" id="IPR036322">
    <property type="entry name" value="WD40_repeat_dom_sf"/>
</dbReference>
<evidence type="ECO:0000256" key="5">
    <source>
        <dbReference type="SAM" id="MobiDB-lite"/>
    </source>
</evidence>
<feature type="region of interest" description="Disordered" evidence="5">
    <location>
        <begin position="49"/>
        <end position="78"/>
    </location>
</feature>
<dbReference type="Gene3D" id="2.130.10.10">
    <property type="entry name" value="YVTN repeat-like/Quinoprotein amine dehydrogenase"/>
    <property type="match status" value="1"/>
</dbReference>
<dbReference type="InterPro" id="IPR015943">
    <property type="entry name" value="WD40/YVTN_repeat-like_dom_sf"/>
</dbReference>
<accession>A0ABR1FE40</accession>
<dbReference type="PANTHER" id="PTHR14091">
    <property type="entry name" value="PERIODIC TRYPTOPHAN PROTEIN 1"/>
    <property type="match status" value="1"/>
</dbReference>
<dbReference type="SUPFAM" id="SSF50978">
    <property type="entry name" value="WD40 repeat-like"/>
    <property type="match status" value="1"/>
</dbReference>
<dbReference type="PROSITE" id="PS00678">
    <property type="entry name" value="WD_REPEATS_1"/>
    <property type="match status" value="1"/>
</dbReference>
<dbReference type="InterPro" id="IPR044285">
    <property type="entry name" value="PWP1"/>
</dbReference>
<dbReference type="PRINTS" id="PR00320">
    <property type="entry name" value="GPROTEINBRPT"/>
</dbReference>
<feature type="region of interest" description="Disordered" evidence="5">
    <location>
        <begin position="276"/>
        <end position="305"/>
    </location>
</feature>
<reference evidence="6 7" key="1">
    <citation type="submission" date="2024-03" db="EMBL/GenBank/DDBJ databases">
        <title>Genome-scale model development and genomic sequencing of the oleaginous clade Lipomyces.</title>
        <authorList>
            <consortium name="Lawrence Berkeley National Laboratory"/>
            <person name="Czajka J.J."/>
            <person name="Han Y."/>
            <person name="Kim J."/>
            <person name="Mondo S.J."/>
            <person name="Hofstad B.A."/>
            <person name="Robles A."/>
            <person name="Haridas S."/>
            <person name="Riley R."/>
            <person name="LaButti K."/>
            <person name="Pangilinan J."/>
            <person name="Andreopoulos W."/>
            <person name="Lipzen A."/>
            <person name="Yan J."/>
            <person name="Wang M."/>
            <person name="Ng V."/>
            <person name="Grigoriev I.V."/>
            <person name="Spatafora J.W."/>
            <person name="Magnuson J.K."/>
            <person name="Baker S.E."/>
            <person name="Pomraning K.R."/>
        </authorList>
    </citation>
    <scope>NUCLEOTIDE SEQUENCE [LARGE SCALE GENOMIC DNA]</scope>
    <source>
        <strain evidence="6 7">Phaff 52-87</strain>
    </source>
</reference>